<evidence type="ECO:0000256" key="1">
    <source>
        <dbReference type="SAM" id="MobiDB-lite"/>
    </source>
</evidence>
<dbReference type="InterPro" id="IPR016024">
    <property type="entry name" value="ARM-type_fold"/>
</dbReference>
<feature type="region of interest" description="Disordered" evidence="1">
    <location>
        <begin position="1"/>
        <end position="21"/>
    </location>
</feature>
<dbReference type="PANTHER" id="PTHR18460:SF3">
    <property type="entry name" value="TELO2-INTERACTING PROTEIN 1 HOMOLOG"/>
    <property type="match status" value="1"/>
</dbReference>
<evidence type="ECO:0000313" key="5">
    <source>
        <dbReference type="Proteomes" id="UP000053958"/>
    </source>
</evidence>
<dbReference type="GO" id="GO:0005737">
    <property type="term" value="C:cytoplasm"/>
    <property type="evidence" value="ECO:0007669"/>
    <property type="project" value="TreeGrafter"/>
</dbReference>
<dbReference type="Pfam" id="PF24173">
    <property type="entry name" value="TPR_TTI1_N"/>
    <property type="match status" value="1"/>
</dbReference>
<evidence type="ECO:0000259" key="3">
    <source>
        <dbReference type="Pfam" id="PF24181"/>
    </source>
</evidence>
<dbReference type="AlphaFoldDB" id="A0A0F4YSD9"/>
<evidence type="ECO:0000313" key="4">
    <source>
        <dbReference type="EMBL" id="KKA21144.1"/>
    </source>
</evidence>
<dbReference type="GeneID" id="25317144"/>
<feature type="region of interest" description="Disordered" evidence="1">
    <location>
        <begin position="676"/>
        <end position="725"/>
    </location>
</feature>
<evidence type="ECO:0008006" key="6">
    <source>
        <dbReference type="Google" id="ProtNLM"/>
    </source>
</evidence>
<reference evidence="4 5" key="1">
    <citation type="submission" date="2015-04" db="EMBL/GenBank/DDBJ databases">
        <authorList>
            <person name="Heijne W.H."/>
            <person name="Fedorova N.D."/>
            <person name="Nierman W.C."/>
            <person name="Vollebregt A.W."/>
            <person name="Zhao Z."/>
            <person name="Wu L."/>
            <person name="Kumar M."/>
            <person name="Stam H."/>
            <person name="van den Berg M.A."/>
            <person name="Pel H.J."/>
        </authorList>
    </citation>
    <scope>NUCLEOTIDE SEQUENCE [LARGE SCALE GENOMIC DNA]</scope>
    <source>
        <strain evidence="4 5">CBS 393.64</strain>
    </source>
</reference>
<dbReference type="EMBL" id="LASV01000199">
    <property type="protein sequence ID" value="KKA21144.1"/>
    <property type="molecule type" value="Genomic_DNA"/>
</dbReference>
<feature type="non-terminal residue" evidence="4">
    <location>
        <position position="1"/>
    </location>
</feature>
<protein>
    <recommendedName>
        <fullName evidence="6">HEAT repeat protein</fullName>
    </recommendedName>
</protein>
<feature type="compositionally biased region" description="Basic and acidic residues" evidence="1">
    <location>
        <begin position="715"/>
        <end position="724"/>
    </location>
</feature>
<sequence length="1089" mass="120360">CSSLDDPVGGRPAQNRGEVVPKPQSEELTHAAFNCMTALFRVLEGPVAAQTIFNEIGTATIIDQTVYILLEGVTDGASDAIQKAAVAALQALVARITDRVVLASIMPRAVSDLTKVLKPTTQSRRSSRFLQMSLQLLTEILHAVLNDTVALSGPAQPDKPTSNDRIVLDESWLKATTAQIKVALANVTQIRRHERREVKKALLDLCLMVIEQCPKTLKDSLVLMVETIVVLSELDENNKPNDAYSALQHLATTYSQVVDILKDLLHTWIMSFHRTMQGNDEVAKQRAIRQISTAFQILSQVHSSSGILDNSMALGLCDSVAAVVESSKTMPQPLNSTGGQELEVSVLERRNILHSFPPVLLEHRSQQQTLKDLQSMISRLNSTDSAEAITRSIMNRIHYASGDSLIAPFWLALAFLKNTSNKTISIDEFVSFENAQSSSLSSARATMIEELYSVALPILNEPPTAVQRDWRISALGLEAVALQAQQLGEAFRPELIDALYPVLQFLASNNPNLQNHAMACLNILTTSCNYPDTRTMLIENVDYLVNSVGLKLNTFDVSPYPPQVLLMMVRLCGASLIPYLDDLVDSIFGIIDMYHGYPKLVELLFSTLGAIVEEGVKEPSLLAITSNGESDTVNHRKRQYEPVSIAKLVEDFANRRNKRARYDDLEFEADGERLSHPKRPWTMELDGPPQPKEEETDSLPEILKEETDEPLPPPKEPEDSEKPLSKPHTLLLHIVKSIPPHLGSPSPFLRRSLLSLLTQALPVLARNENSFLPLINELWPSVNSRIASPQSLSLDLIPSGLTTTSSSEVTRRPERTVDEGDIKEEVFVVSAACTAVAAMCEYAGDFMASRVESEYSRWRRLYLQAWEKVRVDAEKSIERRAQYQRRQLAGTDGKGSNNQSQNSSAAGLDLTLGLSLAQSGTAGSRPFTPHHTLWRGLLALFISMLLHVRLPLATGDEICEFLGAWITRFAGPGYYNSRISSKRKKTTTQKGYDDNNKDLEAVEAAIEAMETWNKDLTWFIFQQERAKIMRLINKSGATGSTPAGSSVNNNCGGDGGDLLQSRLHEALKKKFPKGRGNGNAKLKFAEVAF</sequence>
<evidence type="ECO:0000259" key="2">
    <source>
        <dbReference type="Pfam" id="PF24173"/>
    </source>
</evidence>
<dbReference type="InterPro" id="IPR057567">
    <property type="entry name" value="TPR_TTI1_C"/>
</dbReference>
<dbReference type="PANTHER" id="PTHR18460">
    <property type="entry name" value="TEL2 INTERACTING PROTEIN 1 TTI1 FAMILY MEMBER"/>
    <property type="match status" value="1"/>
</dbReference>
<dbReference type="Gene3D" id="1.25.10.10">
    <property type="entry name" value="Leucine-rich Repeat Variant"/>
    <property type="match status" value="1"/>
</dbReference>
<name>A0A0F4YSD9_RASE3</name>
<dbReference type="Proteomes" id="UP000053958">
    <property type="component" value="Unassembled WGS sequence"/>
</dbReference>
<dbReference type="Pfam" id="PF24181">
    <property type="entry name" value="TPR_TTI1_C"/>
    <property type="match status" value="1"/>
</dbReference>
<dbReference type="OrthoDB" id="6781668at2759"/>
<proteinExistence type="predicted"/>
<dbReference type="InterPro" id="IPR049362">
    <property type="entry name" value="TTI1_rpt"/>
</dbReference>
<dbReference type="RefSeq" id="XP_013327756.1">
    <property type="nucleotide sequence ID" value="XM_013472302.1"/>
</dbReference>
<comment type="caution">
    <text evidence="4">The sequence shown here is derived from an EMBL/GenBank/DDBJ whole genome shotgun (WGS) entry which is preliminary data.</text>
</comment>
<dbReference type="Pfam" id="PF21547">
    <property type="entry name" value="TTI1"/>
    <property type="match status" value="1"/>
</dbReference>
<dbReference type="InterPro" id="IPR011989">
    <property type="entry name" value="ARM-like"/>
</dbReference>
<dbReference type="SUPFAM" id="SSF48371">
    <property type="entry name" value="ARM repeat"/>
    <property type="match status" value="1"/>
</dbReference>
<organism evidence="4 5">
    <name type="scientific">Rasamsonia emersonii (strain ATCC 16479 / CBS 393.64 / IMI 116815)</name>
    <dbReference type="NCBI Taxonomy" id="1408163"/>
    <lineage>
        <taxon>Eukaryota</taxon>
        <taxon>Fungi</taxon>
        <taxon>Dikarya</taxon>
        <taxon>Ascomycota</taxon>
        <taxon>Pezizomycotina</taxon>
        <taxon>Eurotiomycetes</taxon>
        <taxon>Eurotiomycetidae</taxon>
        <taxon>Eurotiales</taxon>
        <taxon>Trichocomaceae</taxon>
        <taxon>Rasamsonia</taxon>
    </lineage>
</organism>
<feature type="domain" description="TTI1 C-terminal TPR" evidence="3">
    <location>
        <begin position="694"/>
        <end position="788"/>
    </location>
</feature>
<dbReference type="InterPro" id="IPR057566">
    <property type="entry name" value="TPR_TTI1_N"/>
</dbReference>
<keyword evidence="5" id="KW-1185">Reference proteome</keyword>
<feature type="domain" description="TTI1 N-terminal TPR" evidence="2">
    <location>
        <begin position="21"/>
        <end position="234"/>
    </location>
</feature>
<dbReference type="STRING" id="1408163.A0A0F4YSD9"/>
<accession>A0A0F4YSD9</accession>
<dbReference type="InterPro" id="IPR052587">
    <property type="entry name" value="TELO2-interacting_protein_1"/>
</dbReference>
<gene>
    <name evidence="4" type="ORF">T310_4797</name>
</gene>